<evidence type="ECO:0000256" key="1">
    <source>
        <dbReference type="SAM" id="MobiDB-lite"/>
    </source>
</evidence>
<dbReference type="InterPro" id="IPR013783">
    <property type="entry name" value="Ig-like_fold"/>
</dbReference>
<evidence type="ECO:0000313" key="2">
    <source>
        <dbReference type="EMBL" id="OGF80535.1"/>
    </source>
</evidence>
<comment type="caution">
    <text evidence="2">The sequence shown here is derived from an EMBL/GenBank/DDBJ whole genome shotgun (WGS) entry which is preliminary data.</text>
</comment>
<dbReference type="AlphaFoldDB" id="A0A1F5WY03"/>
<sequence>MKINFKNIKQSSFKTPAILFLILILSLSFVPRQSKATVPVIDVVDSVVTVINLIKETILQGIIVNDLAILNTMQASQHLKEVGIPPWLPWVTSFIPDDNLDAFGWIITKLAMATLMQQIVQWVRTGNIDGGPLFVLDWEKFLLNAKDKASAVFLQDLNLANLCQPFSAPIKQSLSNNIFGNGRTFNQRASCTMDNMQGFLNNFEDGGWDAWLQLTQDPNNNPYIVYLEGIIQLDNTQAQGVSKNQNEALASLGLLGQADCTEGEIMTDDGPVAGGQDCTITTPGKAVETELSKVLDSNLENLNLADELDEALAAILQSILQNLLFSLGGILSGDVSGDTTPPPAPTPQPPFGCGDGVCTDPESPQSCLADCNDANADTTPPVAEDLQVSANGQNLNVVAYDGQNTIIGRNSVTVVFYADGIAIGVGTLSLGRWRLNNFAATLGNGTYNITAVATDFYGNETTAGPITVTVSGSTTTTSPPITPTPPPVIVPPPPPPPPPPPA</sequence>
<feature type="compositionally biased region" description="Pro residues" evidence="1">
    <location>
        <begin position="480"/>
        <end position="502"/>
    </location>
</feature>
<evidence type="ECO:0000313" key="3">
    <source>
        <dbReference type="Proteomes" id="UP000178114"/>
    </source>
</evidence>
<dbReference type="STRING" id="1798351.A2930_02800"/>
<organism evidence="2 3">
    <name type="scientific">Candidatus Giovannonibacteria bacterium RIFCSPLOWO2_01_FULL_45_34</name>
    <dbReference type="NCBI Taxonomy" id="1798351"/>
    <lineage>
        <taxon>Bacteria</taxon>
        <taxon>Candidatus Giovannoniibacteriota</taxon>
    </lineage>
</organism>
<feature type="region of interest" description="Disordered" evidence="1">
    <location>
        <begin position="471"/>
        <end position="502"/>
    </location>
</feature>
<proteinExistence type="predicted"/>
<dbReference type="EMBL" id="MFID01000035">
    <property type="protein sequence ID" value="OGF80535.1"/>
    <property type="molecule type" value="Genomic_DNA"/>
</dbReference>
<evidence type="ECO:0008006" key="4">
    <source>
        <dbReference type="Google" id="ProtNLM"/>
    </source>
</evidence>
<reference evidence="2 3" key="1">
    <citation type="journal article" date="2016" name="Nat. Commun.">
        <title>Thousands of microbial genomes shed light on interconnected biogeochemical processes in an aquifer system.</title>
        <authorList>
            <person name="Anantharaman K."/>
            <person name="Brown C.T."/>
            <person name="Hug L.A."/>
            <person name="Sharon I."/>
            <person name="Castelle C.J."/>
            <person name="Probst A.J."/>
            <person name="Thomas B.C."/>
            <person name="Singh A."/>
            <person name="Wilkins M.J."/>
            <person name="Karaoz U."/>
            <person name="Brodie E.L."/>
            <person name="Williams K.H."/>
            <person name="Hubbard S.S."/>
            <person name="Banfield J.F."/>
        </authorList>
    </citation>
    <scope>NUCLEOTIDE SEQUENCE [LARGE SCALE GENOMIC DNA]</scope>
</reference>
<name>A0A1F5WY03_9BACT</name>
<protein>
    <recommendedName>
        <fullName evidence="4">Bacterial Ig-like domain-containing protein</fullName>
    </recommendedName>
</protein>
<accession>A0A1F5WY03</accession>
<gene>
    <name evidence="2" type="ORF">A2930_02800</name>
</gene>
<dbReference type="Gene3D" id="2.60.40.10">
    <property type="entry name" value="Immunoglobulins"/>
    <property type="match status" value="1"/>
</dbReference>
<dbReference type="Proteomes" id="UP000178114">
    <property type="component" value="Unassembled WGS sequence"/>
</dbReference>